<dbReference type="SUPFAM" id="SSF52172">
    <property type="entry name" value="CheY-like"/>
    <property type="match status" value="1"/>
</dbReference>
<evidence type="ECO:0008006" key="3">
    <source>
        <dbReference type="Google" id="ProtNLM"/>
    </source>
</evidence>
<sequence>MPGMSEIDLGHETRRHYHDLPVVLVSGYSHDLAQNGTYGFKLLRMPYSFEQLSRVLRKAVTWKRRRGIVAASAR</sequence>
<dbReference type="Proteomes" id="UP000321750">
    <property type="component" value="Unassembled WGS sequence"/>
</dbReference>
<comment type="caution">
    <text evidence="1">The sequence shown here is derived from an EMBL/GenBank/DDBJ whole genome shotgun (WGS) entry which is preliminary data.</text>
</comment>
<gene>
    <name evidence="1" type="ORF">MGN01_42620</name>
</gene>
<dbReference type="InterPro" id="IPR011006">
    <property type="entry name" value="CheY-like_superfamily"/>
</dbReference>
<keyword evidence="2" id="KW-1185">Reference proteome</keyword>
<dbReference type="AlphaFoldDB" id="A0A512JR37"/>
<name>A0A512JR37_9HYPH</name>
<accession>A0A512JR37</accession>
<dbReference type="EMBL" id="BJZV01000040">
    <property type="protein sequence ID" value="GEP12417.1"/>
    <property type="molecule type" value="Genomic_DNA"/>
</dbReference>
<protein>
    <recommendedName>
        <fullName evidence="3">Response regulatory domain-containing protein</fullName>
    </recommendedName>
</protein>
<reference evidence="1 2" key="1">
    <citation type="submission" date="2019-07" db="EMBL/GenBank/DDBJ databases">
        <title>Whole genome shotgun sequence of Methylobacterium gnaphalii NBRC 107716.</title>
        <authorList>
            <person name="Hosoyama A."/>
            <person name="Uohara A."/>
            <person name="Ohji S."/>
            <person name="Ichikawa N."/>
        </authorList>
    </citation>
    <scope>NUCLEOTIDE SEQUENCE [LARGE SCALE GENOMIC DNA]</scope>
    <source>
        <strain evidence="1 2">NBRC 107716</strain>
    </source>
</reference>
<evidence type="ECO:0000313" key="1">
    <source>
        <dbReference type="EMBL" id="GEP12417.1"/>
    </source>
</evidence>
<proteinExistence type="predicted"/>
<dbReference type="Gene3D" id="3.40.50.2300">
    <property type="match status" value="1"/>
</dbReference>
<organism evidence="1 2">
    <name type="scientific">Methylobacterium gnaphalii</name>
    <dbReference type="NCBI Taxonomy" id="1010610"/>
    <lineage>
        <taxon>Bacteria</taxon>
        <taxon>Pseudomonadati</taxon>
        <taxon>Pseudomonadota</taxon>
        <taxon>Alphaproteobacteria</taxon>
        <taxon>Hyphomicrobiales</taxon>
        <taxon>Methylobacteriaceae</taxon>
        <taxon>Methylobacterium</taxon>
    </lineage>
</organism>
<evidence type="ECO:0000313" key="2">
    <source>
        <dbReference type="Proteomes" id="UP000321750"/>
    </source>
</evidence>